<name>A0A926I3L4_9FIRM</name>
<gene>
    <name evidence="2" type="ORF">H8710_11780</name>
</gene>
<dbReference type="AlphaFoldDB" id="A0A926I3L4"/>
<accession>A0A926I3L4</accession>
<protein>
    <recommendedName>
        <fullName evidence="1">TraC-like domain-containing protein</fullName>
    </recommendedName>
</protein>
<evidence type="ECO:0000313" key="2">
    <source>
        <dbReference type="EMBL" id="MBC8560743.1"/>
    </source>
</evidence>
<sequence>MLCVCALLGGGALIYIKLSKKKKAAAPNINPAAVTANEFVNVKDIRGNFLYTRDGLIMAYLRVMPISIDLFSKSEKKQIVRQLTANMSSVGYSFQLLAVSRPVDISPLLSELSDTLTNCGDVKQKELLRQEILEMSTFALSGDVVERQFYLLIWDKSEEGVERGLLQKLKYLEGYFLDVGIQTEILEQQEIVRLCNLINNPAYVHLEDSDFSPSIPLLVRDK</sequence>
<evidence type="ECO:0000313" key="3">
    <source>
        <dbReference type="Proteomes" id="UP000610760"/>
    </source>
</evidence>
<dbReference type="Pfam" id="PF26593">
    <property type="entry name" value="TraC-like"/>
    <property type="match status" value="1"/>
</dbReference>
<dbReference type="Proteomes" id="UP000610760">
    <property type="component" value="Unassembled WGS sequence"/>
</dbReference>
<dbReference type="InterPro" id="IPR058596">
    <property type="entry name" value="TraC-like_dom"/>
</dbReference>
<feature type="domain" description="TraC-like" evidence="1">
    <location>
        <begin position="52"/>
        <end position="163"/>
    </location>
</feature>
<dbReference type="EMBL" id="JACRSV010000004">
    <property type="protein sequence ID" value="MBC8560743.1"/>
    <property type="molecule type" value="Genomic_DNA"/>
</dbReference>
<keyword evidence="3" id="KW-1185">Reference proteome</keyword>
<proteinExistence type="predicted"/>
<reference evidence="2" key="1">
    <citation type="submission" date="2020-08" db="EMBL/GenBank/DDBJ databases">
        <title>Genome public.</title>
        <authorList>
            <person name="Liu C."/>
            <person name="Sun Q."/>
        </authorList>
    </citation>
    <scope>NUCLEOTIDE SEQUENCE</scope>
    <source>
        <strain evidence="2">NSJ-33</strain>
    </source>
</reference>
<organism evidence="2 3">
    <name type="scientific">Fumia xinanensis</name>
    <dbReference type="NCBI Taxonomy" id="2763659"/>
    <lineage>
        <taxon>Bacteria</taxon>
        <taxon>Bacillati</taxon>
        <taxon>Bacillota</taxon>
        <taxon>Clostridia</taxon>
        <taxon>Eubacteriales</taxon>
        <taxon>Oscillospiraceae</taxon>
        <taxon>Fumia</taxon>
    </lineage>
</organism>
<comment type="caution">
    <text evidence="2">The sequence shown here is derived from an EMBL/GenBank/DDBJ whole genome shotgun (WGS) entry which is preliminary data.</text>
</comment>
<evidence type="ECO:0000259" key="1">
    <source>
        <dbReference type="Pfam" id="PF26593"/>
    </source>
</evidence>